<dbReference type="EMBL" id="JABFDY010000009">
    <property type="protein sequence ID" value="KAF7703138.1"/>
    <property type="molecule type" value="Genomic_DNA"/>
</dbReference>
<reference evidence="2" key="1">
    <citation type="submission" date="2020-08" db="EMBL/GenBank/DDBJ databases">
        <title>Chromosome-level assembly of Southern catfish (Silurus meridionalis) provides insights into visual adaptation to the nocturnal and benthic lifestyles.</title>
        <authorList>
            <person name="Zhang Y."/>
            <person name="Wang D."/>
            <person name="Peng Z."/>
        </authorList>
    </citation>
    <scope>NUCLEOTIDE SEQUENCE</scope>
    <source>
        <strain evidence="2">SWU-2019-XX</strain>
        <tissue evidence="2">Muscle</tissue>
    </source>
</reference>
<sequence length="102" mass="10957">MSVTTTTSPRTSTSFSITTSKITIPGTTTASQAATSITTSSQTSQQPTNSPAFAQAVVRMQSVTNLSDNEIIIYIEEFSKLIQANVNKNIKMTVKKIQKVSP</sequence>
<evidence type="ECO:0000256" key="1">
    <source>
        <dbReference type="SAM" id="MobiDB-lite"/>
    </source>
</evidence>
<feature type="region of interest" description="Disordered" evidence="1">
    <location>
        <begin position="27"/>
        <end position="50"/>
    </location>
</feature>
<evidence type="ECO:0000313" key="2">
    <source>
        <dbReference type="EMBL" id="KAF7703138.1"/>
    </source>
</evidence>
<dbReference type="Proteomes" id="UP000606274">
    <property type="component" value="Unassembled WGS sequence"/>
</dbReference>
<evidence type="ECO:0000313" key="3">
    <source>
        <dbReference type="Proteomes" id="UP000606274"/>
    </source>
</evidence>
<accession>A0A8T0B852</accession>
<keyword evidence="3" id="KW-1185">Reference proteome</keyword>
<dbReference type="AlphaFoldDB" id="A0A8T0B852"/>
<proteinExistence type="predicted"/>
<comment type="caution">
    <text evidence="2">The sequence shown here is derived from an EMBL/GenBank/DDBJ whole genome shotgun (WGS) entry which is preliminary data.</text>
</comment>
<name>A0A8T0B852_SILME</name>
<organism evidence="2 3">
    <name type="scientific">Silurus meridionalis</name>
    <name type="common">Southern catfish</name>
    <name type="synonym">Silurus soldatovi meridionalis</name>
    <dbReference type="NCBI Taxonomy" id="175797"/>
    <lineage>
        <taxon>Eukaryota</taxon>
        <taxon>Metazoa</taxon>
        <taxon>Chordata</taxon>
        <taxon>Craniata</taxon>
        <taxon>Vertebrata</taxon>
        <taxon>Euteleostomi</taxon>
        <taxon>Actinopterygii</taxon>
        <taxon>Neopterygii</taxon>
        <taxon>Teleostei</taxon>
        <taxon>Ostariophysi</taxon>
        <taxon>Siluriformes</taxon>
        <taxon>Siluridae</taxon>
        <taxon>Silurus</taxon>
    </lineage>
</organism>
<protein>
    <submittedName>
        <fullName evidence="2">Uncharacterized protein</fullName>
    </submittedName>
</protein>
<gene>
    <name evidence="2" type="ORF">HF521_022145</name>
</gene>